<evidence type="ECO:0000313" key="1">
    <source>
        <dbReference type="EMBL" id="SUG54328.1"/>
    </source>
</evidence>
<dbReference type="Proteomes" id="UP000254633">
    <property type="component" value="Unassembled WGS sequence"/>
</dbReference>
<reference evidence="1 2" key="1">
    <citation type="submission" date="2018-06" db="EMBL/GenBank/DDBJ databases">
        <authorList>
            <consortium name="Pathogen Informatics"/>
            <person name="Doyle S."/>
        </authorList>
    </citation>
    <scope>NUCLEOTIDE SEQUENCE [LARGE SCALE GENOMIC DNA]</scope>
    <source>
        <strain evidence="1 2">NCTC10060</strain>
    </source>
</reference>
<evidence type="ECO:0000313" key="2">
    <source>
        <dbReference type="Proteomes" id="UP000254633"/>
    </source>
</evidence>
<name>A0A379TUP7_SALDZ</name>
<proteinExistence type="predicted"/>
<protein>
    <submittedName>
        <fullName evidence="1">Uncharacterized protein</fullName>
    </submittedName>
</protein>
<gene>
    <name evidence="1" type="ORF">NCTC10060_01417</name>
</gene>
<organism evidence="1 2">
    <name type="scientific">Salmonella diarizonae</name>
    <dbReference type="NCBI Taxonomy" id="59204"/>
    <lineage>
        <taxon>Bacteria</taxon>
        <taxon>Pseudomonadati</taxon>
        <taxon>Pseudomonadota</taxon>
        <taxon>Gammaproteobacteria</taxon>
        <taxon>Enterobacterales</taxon>
        <taxon>Enterobacteriaceae</taxon>
        <taxon>Salmonella</taxon>
    </lineage>
</organism>
<accession>A0A379TUP7</accession>
<dbReference type="EMBL" id="UGXH01000003">
    <property type="protein sequence ID" value="SUG54328.1"/>
    <property type="molecule type" value="Genomic_DNA"/>
</dbReference>
<sequence length="37" mass="4312">MRQLLPLFAATLPTSACWITWWWGGMDIVSFAERGWL</sequence>
<dbReference type="AlphaFoldDB" id="A0A379TUP7"/>